<dbReference type="Gene3D" id="3.30.2010.10">
    <property type="entry name" value="Metalloproteases ('zincins'), catalytic domain"/>
    <property type="match status" value="1"/>
</dbReference>
<dbReference type="InterPro" id="IPR052173">
    <property type="entry name" value="Beta-lactam_resp_regulator"/>
</dbReference>
<dbReference type="OrthoDB" id="1628901at2"/>
<dbReference type="RefSeq" id="WP_142932980.1">
    <property type="nucleotide sequence ID" value="NZ_ML660168.1"/>
</dbReference>
<feature type="transmembrane region" description="Helical" evidence="1">
    <location>
        <begin position="137"/>
        <end position="155"/>
    </location>
</feature>
<organism evidence="3 4">
    <name type="scientific">Aliikangiella coralliicola</name>
    <dbReference type="NCBI Taxonomy" id="2592383"/>
    <lineage>
        <taxon>Bacteria</taxon>
        <taxon>Pseudomonadati</taxon>
        <taxon>Pseudomonadota</taxon>
        <taxon>Gammaproteobacteria</taxon>
        <taxon>Oceanospirillales</taxon>
        <taxon>Pleioneaceae</taxon>
        <taxon>Aliikangiella</taxon>
    </lineage>
</organism>
<dbReference type="PANTHER" id="PTHR34978:SF3">
    <property type="entry name" value="SLR0241 PROTEIN"/>
    <property type="match status" value="1"/>
</dbReference>
<feature type="transmembrane region" description="Helical" evidence="1">
    <location>
        <begin position="12"/>
        <end position="37"/>
    </location>
</feature>
<protein>
    <submittedName>
        <fullName evidence="3">M56 family metallopeptidase</fullName>
    </submittedName>
</protein>
<dbReference type="Proteomes" id="UP000315439">
    <property type="component" value="Unassembled WGS sequence"/>
</dbReference>
<feature type="transmembrane region" description="Helical" evidence="1">
    <location>
        <begin position="245"/>
        <end position="267"/>
    </location>
</feature>
<keyword evidence="1" id="KW-0812">Transmembrane</keyword>
<evidence type="ECO:0000256" key="1">
    <source>
        <dbReference type="SAM" id="Phobius"/>
    </source>
</evidence>
<evidence type="ECO:0000313" key="4">
    <source>
        <dbReference type="Proteomes" id="UP000315439"/>
    </source>
</evidence>
<dbReference type="PANTHER" id="PTHR34978">
    <property type="entry name" value="POSSIBLE SENSOR-TRANSDUCER PROTEIN BLAR"/>
    <property type="match status" value="1"/>
</dbReference>
<evidence type="ECO:0000313" key="3">
    <source>
        <dbReference type="EMBL" id="TQV85303.1"/>
    </source>
</evidence>
<keyword evidence="1" id="KW-0472">Membrane</keyword>
<name>A0A545U7B6_9GAMM</name>
<dbReference type="EMBL" id="VIKS01000012">
    <property type="protein sequence ID" value="TQV85303.1"/>
    <property type="molecule type" value="Genomic_DNA"/>
</dbReference>
<gene>
    <name evidence="3" type="ORF">FLL46_19240</name>
</gene>
<proteinExistence type="predicted"/>
<accession>A0A545U7B6</accession>
<reference evidence="3 4" key="1">
    <citation type="submission" date="2019-07" db="EMBL/GenBank/DDBJ databases">
        <title>Draft genome for Aliikangiella sp. M105.</title>
        <authorList>
            <person name="Wang G."/>
        </authorList>
    </citation>
    <scope>NUCLEOTIDE SEQUENCE [LARGE SCALE GENOMIC DNA]</scope>
    <source>
        <strain evidence="3 4">M105</strain>
    </source>
</reference>
<dbReference type="Pfam" id="PF05569">
    <property type="entry name" value="Peptidase_M56"/>
    <property type="match status" value="1"/>
</dbReference>
<dbReference type="AlphaFoldDB" id="A0A545U7B6"/>
<comment type="caution">
    <text evidence="3">The sequence shown here is derived from an EMBL/GenBank/DDBJ whole genome shotgun (WGS) entry which is preliminary data.</text>
</comment>
<sequence length="400" mass="46182">MFEQILQQSYLVIEFLIVNSIYAVLLACVVVLTKLIYPKLPKRIEYGLWCVVLLRLILPNDLSFEYAISSFVNNWLISNEQFQIFAESHKVSTVGDIMLGEIAPGGKFVDGNLLVSTSHIEPLQIFFHAIPEMLIEIMYFSWLGIVALVLLRYLFLRVKLLRMLNRSQPIVDYTVVSCANRWRLNFWIKGQVHVIAEDQYLSPFTFFFKAPIIFIPRKIITSKNEPLIESIIAHEMAHVKRYDSLWLVIQNLIQILYFFNPLVWIAVRRLSQLRENLCDEMVLSVNQLKPADYGDSLLKVLRFNVSGEIQSGLLNAFLGSKKQIKQRVKAIGSFKPFQSRPTLELFCVFIFAILFLPFAHQPTSEIVVNPTEIISKQNEDSPFPENVEKYIQLAKKSSND</sequence>
<evidence type="ECO:0000259" key="2">
    <source>
        <dbReference type="Pfam" id="PF05569"/>
    </source>
</evidence>
<dbReference type="CDD" id="cd07341">
    <property type="entry name" value="M56_BlaR1_MecR1_like"/>
    <property type="match status" value="1"/>
</dbReference>
<dbReference type="InterPro" id="IPR008756">
    <property type="entry name" value="Peptidase_M56"/>
</dbReference>
<keyword evidence="4" id="KW-1185">Reference proteome</keyword>
<keyword evidence="1" id="KW-1133">Transmembrane helix</keyword>
<feature type="domain" description="Peptidase M56" evidence="2">
    <location>
        <begin position="16"/>
        <end position="331"/>
    </location>
</feature>